<name>A0ABT2M2Q8_9FIRM</name>
<gene>
    <name evidence="1" type="ORF">N5B56_11800</name>
</gene>
<keyword evidence="2" id="KW-1185">Reference proteome</keyword>
<accession>A0ABT2M2Q8</accession>
<dbReference type="RefSeq" id="WP_260979034.1">
    <property type="nucleotide sequence ID" value="NZ_JAODBU010000012.1"/>
</dbReference>
<evidence type="ECO:0000313" key="1">
    <source>
        <dbReference type="EMBL" id="MCT7399755.1"/>
    </source>
</evidence>
<protein>
    <submittedName>
        <fullName evidence="1">Uncharacterized protein</fullName>
    </submittedName>
</protein>
<evidence type="ECO:0000313" key="2">
    <source>
        <dbReference type="Proteomes" id="UP001431199"/>
    </source>
</evidence>
<proteinExistence type="predicted"/>
<dbReference type="EMBL" id="JAODBU010000012">
    <property type="protein sequence ID" value="MCT7399755.1"/>
    <property type="molecule type" value="Genomic_DNA"/>
</dbReference>
<dbReference type="Proteomes" id="UP001431199">
    <property type="component" value="Unassembled WGS sequence"/>
</dbReference>
<reference evidence="1" key="1">
    <citation type="submission" date="2022-09" db="EMBL/GenBank/DDBJ databases">
        <title>Eubacterium sp. LFL-14 isolated from human feces.</title>
        <authorList>
            <person name="Liu F."/>
        </authorList>
    </citation>
    <scope>NUCLEOTIDE SEQUENCE</scope>
    <source>
        <strain evidence="1">LFL-14</strain>
    </source>
</reference>
<organism evidence="1 2">
    <name type="scientific">Eubacterium album</name>
    <dbReference type="NCBI Taxonomy" id="2978477"/>
    <lineage>
        <taxon>Bacteria</taxon>
        <taxon>Bacillati</taxon>
        <taxon>Bacillota</taxon>
        <taxon>Clostridia</taxon>
        <taxon>Eubacteriales</taxon>
        <taxon>Eubacteriaceae</taxon>
        <taxon>Eubacterium</taxon>
    </lineage>
</organism>
<sequence length="174" mass="20551">MEEKKYDYFKNEDFVLHGRYAKYVDAMWVQGKIEDHSRFKRLVDLYAVGAIIGLRTGNKRADDFETDDKRTVQLKQIAGEYDRFKTIMQVILLIDDSRNMTPEEKARIAFDTNDKSEYRYKEDMELFNSYARGGIEYLYNKLVLRSTKEDDEFVDARVANIMALFNDDMQGEAM</sequence>
<comment type="caution">
    <text evidence="1">The sequence shown here is derived from an EMBL/GenBank/DDBJ whole genome shotgun (WGS) entry which is preliminary data.</text>
</comment>